<dbReference type="EC" id="2.4.1.-" evidence="7"/>
<dbReference type="GO" id="GO:0071555">
    <property type="term" value="P:cell wall organization"/>
    <property type="evidence" value="ECO:0007669"/>
    <property type="project" value="UniProtKB-UniRule"/>
</dbReference>
<dbReference type="GO" id="GO:0032580">
    <property type="term" value="C:Golgi cisterna membrane"/>
    <property type="evidence" value="ECO:0007669"/>
    <property type="project" value="UniProtKB-SubCell"/>
</dbReference>
<organism evidence="9 10">
    <name type="scientific">Trifolium subterraneum</name>
    <name type="common">Subterranean clover</name>
    <dbReference type="NCBI Taxonomy" id="3900"/>
    <lineage>
        <taxon>Eukaryota</taxon>
        <taxon>Viridiplantae</taxon>
        <taxon>Streptophyta</taxon>
        <taxon>Embryophyta</taxon>
        <taxon>Tracheophyta</taxon>
        <taxon>Spermatophyta</taxon>
        <taxon>Magnoliopsida</taxon>
        <taxon>eudicotyledons</taxon>
        <taxon>Gunneridae</taxon>
        <taxon>Pentapetalae</taxon>
        <taxon>rosids</taxon>
        <taxon>fabids</taxon>
        <taxon>Fabales</taxon>
        <taxon>Fabaceae</taxon>
        <taxon>Papilionoideae</taxon>
        <taxon>50 kb inversion clade</taxon>
        <taxon>NPAAA clade</taxon>
        <taxon>Hologalegina</taxon>
        <taxon>IRL clade</taxon>
        <taxon>Trifolieae</taxon>
        <taxon>Trifolium</taxon>
    </lineage>
</organism>
<keyword evidence="4 7" id="KW-0333">Golgi apparatus</keyword>
<gene>
    <name evidence="9" type="ORF">TSUD_114850</name>
</gene>
<evidence type="ECO:0000256" key="1">
    <source>
        <dbReference type="ARBA" id="ARBA00010481"/>
    </source>
</evidence>
<evidence type="ECO:0000256" key="6">
    <source>
        <dbReference type="ARBA" id="ARBA00023316"/>
    </source>
</evidence>
<name>A0A2Z6MH31_TRISU</name>
<keyword evidence="7" id="KW-0472">Membrane</keyword>
<dbReference type="PANTHER" id="PTHR31889">
    <property type="entry name" value="FUCOSYLTRANSFERASE 2-RELATED"/>
    <property type="match status" value="1"/>
</dbReference>
<dbReference type="AlphaFoldDB" id="A0A2Z6MH31"/>
<keyword evidence="2 7" id="KW-0328">Glycosyltransferase</keyword>
<dbReference type="Pfam" id="PF03254">
    <property type="entry name" value="XG_FTase"/>
    <property type="match status" value="2"/>
</dbReference>
<evidence type="ECO:0000256" key="7">
    <source>
        <dbReference type="RuleBase" id="RU367004"/>
    </source>
</evidence>
<evidence type="ECO:0000256" key="4">
    <source>
        <dbReference type="ARBA" id="ARBA00023034"/>
    </source>
</evidence>
<keyword evidence="5" id="KW-0325">Glycoprotein</keyword>
<feature type="region of interest" description="Disordered" evidence="8">
    <location>
        <begin position="51"/>
        <end position="75"/>
    </location>
</feature>
<dbReference type="Gene3D" id="3.40.50.11340">
    <property type="match status" value="1"/>
</dbReference>
<dbReference type="OrthoDB" id="428346at2759"/>
<keyword evidence="3 7" id="KW-0808">Transferase</keyword>
<reference evidence="10" key="1">
    <citation type="journal article" date="2017" name="Front. Plant Sci.">
        <title>Climate Clever Clovers: New Paradigm to Reduce the Environmental Footprint of Ruminants by Breeding Low Methanogenic Forages Utilizing Haplotype Variation.</title>
        <authorList>
            <person name="Kaur P."/>
            <person name="Appels R."/>
            <person name="Bayer P.E."/>
            <person name="Keeble-Gagnere G."/>
            <person name="Wang J."/>
            <person name="Hirakawa H."/>
            <person name="Shirasawa K."/>
            <person name="Vercoe P."/>
            <person name="Stefanova K."/>
            <person name="Durmic Z."/>
            <person name="Nichols P."/>
            <person name="Revell C."/>
            <person name="Isobe S.N."/>
            <person name="Edwards D."/>
            <person name="Erskine W."/>
        </authorList>
    </citation>
    <scope>NUCLEOTIDE SEQUENCE [LARGE SCALE GENOMIC DNA]</scope>
    <source>
        <strain evidence="10">cv. Daliak</strain>
    </source>
</reference>
<comment type="subcellular location">
    <subcellularLocation>
        <location evidence="7">Golgi apparatus</location>
        <location evidence="7">Golgi stack membrane</location>
        <topology evidence="7">Single-pass type II membrane protein</topology>
    </subcellularLocation>
</comment>
<accession>A0A2Z6MH31</accession>
<evidence type="ECO:0000256" key="5">
    <source>
        <dbReference type="ARBA" id="ARBA00023180"/>
    </source>
</evidence>
<evidence type="ECO:0000313" key="10">
    <source>
        <dbReference type="Proteomes" id="UP000242715"/>
    </source>
</evidence>
<keyword evidence="7" id="KW-0812">Transmembrane</keyword>
<evidence type="ECO:0000256" key="3">
    <source>
        <dbReference type="ARBA" id="ARBA00022679"/>
    </source>
</evidence>
<dbReference type="GO" id="GO:0008107">
    <property type="term" value="F:galactoside 2-alpha-L-fucosyltransferase activity"/>
    <property type="evidence" value="ECO:0007669"/>
    <property type="project" value="InterPro"/>
</dbReference>
<dbReference type="InterPro" id="IPR004938">
    <property type="entry name" value="XG_FTase"/>
</dbReference>
<evidence type="ECO:0000256" key="8">
    <source>
        <dbReference type="SAM" id="MobiDB-lite"/>
    </source>
</evidence>
<evidence type="ECO:0000256" key="2">
    <source>
        <dbReference type="ARBA" id="ARBA00022676"/>
    </source>
</evidence>
<protein>
    <recommendedName>
        <fullName evidence="7">Fucosyltransferase</fullName>
        <ecNumber evidence="7">2.4.1.-</ecNumber>
    </recommendedName>
</protein>
<comment type="similarity">
    <text evidence="1 7">Belongs to the glycosyltransferase 37 family.</text>
</comment>
<feature type="transmembrane region" description="Helical" evidence="7">
    <location>
        <begin position="12"/>
        <end position="29"/>
    </location>
</feature>
<keyword evidence="6 7" id="KW-0961">Cell wall biogenesis/degradation</keyword>
<keyword evidence="10" id="KW-1185">Reference proteome</keyword>
<dbReference type="PANTHER" id="PTHR31889:SF52">
    <property type="entry name" value="FUCOSYLTRANSFERASE"/>
    <property type="match status" value="1"/>
</dbReference>
<dbReference type="Proteomes" id="UP000242715">
    <property type="component" value="Unassembled WGS sequence"/>
</dbReference>
<dbReference type="GO" id="GO:0042546">
    <property type="term" value="P:cell wall biogenesis"/>
    <property type="evidence" value="ECO:0007669"/>
    <property type="project" value="InterPro"/>
</dbReference>
<keyword evidence="7" id="KW-1133">Transmembrane helix</keyword>
<proteinExistence type="inferred from homology"/>
<evidence type="ECO:0000313" key="9">
    <source>
        <dbReference type="EMBL" id="GAU31874.1"/>
    </source>
</evidence>
<feature type="compositionally biased region" description="Low complexity" evidence="8">
    <location>
        <begin position="56"/>
        <end position="75"/>
    </location>
</feature>
<dbReference type="GO" id="GO:0009969">
    <property type="term" value="P:xyloglucan biosynthetic process"/>
    <property type="evidence" value="ECO:0007669"/>
    <property type="project" value="TreeGrafter"/>
</dbReference>
<sequence length="390" mass="44268">MMVMELRFRTLLLVVSFITTFSIFTFLILHHNNNNSISLLRGFSNINLLLPPPPSTSTSAPAPPNNNNKQQQQQQLHNITTLEYDDDDEEEGEKGNHSIIVTEDLFQQPPPPHTQTIPDDPKLLDGLLVSTFHKPSSCLSRYQSHLYRKPSPYKPSAYLISKLRNYERLHTTCGPHTKSYAKIIITTTKNPTHCKYLVWTPSNGLGNRIITLAATFLYAILTDRHSHDGHNNFFHCDQSQALLQKVPVLILSSDQYFVPSLFMIPSFQQELSKMFPEKDTVFHHLGRYLFQPSNEAWELIRSFYEAHLANANEKIGLQIRSWRFKAMDSKEGIWGNHPKSTLSTSNVHGALFPLRRTGRNGFIGMVPYSQFSELMGNLAGLKSSACASAK</sequence>
<comment type="function">
    <text evidence="7">May be involved in cell wall biosynthesis.</text>
</comment>
<dbReference type="EMBL" id="DF973470">
    <property type="protein sequence ID" value="GAU31874.1"/>
    <property type="molecule type" value="Genomic_DNA"/>
</dbReference>